<keyword evidence="2" id="KW-0732">Signal</keyword>
<dbReference type="Gene3D" id="1.10.3680.10">
    <property type="entry name" value="TerB-like"/>
    <property type="match status" value="1"/>
</dbReference>
<dbReference type="EMBL" id="JAQIIO010000008">
    <property type="protein sequence ID" value="MDA5095151.1"/>
    <property type="molecule type" value="Genomic_DNA"/>
</dbReference>
<name>A0ABT4W3T6_9RHOB</name>
<dbReference type="InterPro" id="IPR007791">
    <property type="entry name" value="DjlA_N"/>
</dbReference>
<reference evidence="4 5" key="1">
    <citation type="submission" date="2023-01" db="EMBL/GenBank/DDBJ databases">
        <authorList>
            <person name="Yoon J.-W."/>
        </authorList>
    </citation>
    <scope>NUCLEOTIDE SEQUENCE [LARGE SCALE GENOMIC DNA]</scope>
    <source>
        <strain evidence="4 5">KMU-50</strain>
    </source>
</reference>
<keyword evidence="1" id="KW-0812">Transmembrane</keyword>
<feature type="signal peptide" evidence="2">
    <location>
        <begin position="1"/>
        <end position="19"/>
    </location>
</feature>
<feature type="transmembrane region" description="Helical" evidence="1">
    <location>
        <begin position="119"/>
        <end position="137"/>
    </location>
</feature>
<evidence type="ECO:0000256" key="2">
    <source>
        <dbReference type="SAM" id="SignalP"/>
    </source>
</evidence>
<evidence type="ECO:0000313" key="4">
    <source>
        <dbReference type="EMBL" id="MDA5095151.1"/>
    </source>
</evidence>
<dbReference type="SUPFAM" id="SSF158682">
    <property type="entry name" value="TerB-like"/>
    <property type="match status" value="1"/>
</dbReference>
<dbReference type="RefSeq" id="WP_271054861.1">
    <property type="nucleotide sequence ID" value="NZ_JAQIIO010000008.1"/>
</dbReference>
<sequence length="287" mass="30933">MRYLIFTLAALASILVADAAEARRGGGSTSQTMLFVAETPIELDGQPYALCHLVDDSKVLFIPLFRSVEGYVLAANRCAAEEYYELPTERFVEGKADGAFPADLPDTPKLSTSAMINGHWGWVIVLGFIGFAVVAWLKTRKRRTERQALMGDLSPVAKAILDAMCHAAKADGNIDETEVVQIARIAQEMTGETFDLTTVRRMSELAEEKPADNYFKSLAKGLNPNEASLMMKAVLMVVAADGTLGGKEQGFVGRLAKVLKLGGEQVNALLNQVVATPGVPESEPRGA</sequence>
<dbReference type="CDD" id="cd07177">
    <property type="entry name" value="terB_like"/>
    <property type="match status" value="1"/>
</dbReference>
<gene>
    <name evidence="4" type="ORF">O2N63_13775</name>
</gene>
<keyword evidence="5" id="KW-1185">Reference proteome</keyword>
<dbReference type="Proteomes" id="UP001528040">
    <property type="component" value="Unassembled WGS sequence"/>
</dbReference>
<comment type="caution">
    <text evidence="4">The sequence shown here is derived from an EMBL/GenBank/DDBJ whole genome shotgun (WGS) entry which is preliminary data.</text>
</comment>
<feature type="chain" id="PRO_5046075620" evidence="2">
    <location>
        <begin position="20"/>
        <end position="287"/>
    </location>
</feature>
<keyword evidence="1" id="KW-0472">Membrane</keyword>
<organism evidence="4 5">
    <name type="scientific">Aliiroseovarius salicola</name>
    <dbReference type="NCBI Taxonomy" id="3009082"/>
    <lineage>
        <taxon>Bacteria</taxon>
        <taxon>Pseudomonadati</taxon>
        <taxon>Pseudomonadota</taxon>
        <taxon>Alphaproteobacteria</taxon>
        <taxon>Rhodobacterales</taxon>
        <taxon>Paracoccaceae</taxon>
        <taxon>Aliiroseovarius</taxon>
    </lineage>
</organism>
<evidence type="ECO:0000313" key="5">
    <source>
        <dbReference type="Proteomes" id="UP001528040"/>
    </source>
</evidence>
<dbReference type="InterPro" id="IPR029024">
    <property type="entry name" value="TerB-like"/>
</dbReference>
<proteinExistence type="predicted"/>
<accession>A0ABT4W3T6</accession>
<keyword evidence="1" id="KW-1133">Transmembrane helix</keyword>
<protein>
    <submittedName>
        <fullName evidence="4">DUF533 domain-containing protein</fullName>
    </submittedName>
</protein>
<feature type="domain" description="Co-chaperone DjlA N-terminal" evidence="3">
    <location>
        <begin position="159"/>
        <end position="268"/>
    </location>
</feature>
<evidence type="ECO:0000256" key="1">
    <source>
        <dbReference type="SAM" id="Phobius"/>
    </source>
</evidence>
<dbReference type="Pfam" id="PF05099">
    <property type="entry name" value="TerB"/>
    <property type="match status" value="1"/>
</dbReference>
<evidence type="ECO:0000259" key="3">
    <source>
        <dbReference type="Pfam" id="PF05099"/>
    </source>
</evidence>